<reference evidence="9 10" key="1">
    <citation type="submission" date="2020-06" db="EMBL/GenBank/DDBJ databases">
        <title>Genomic analysis of Salicibibacter sp. NKC21-4.</title>
        <authorList>
            <person name="Oh Y.J."/>
        </authorList>
    </citation>
    <scope>NUCLEOTIDE SEQUENCE [LARGE SCALE GENOMIC DNA]</scope>
    <source>
        <strain evidence="9 10">NKC21-4</strain>
    </source>
</reference>
<keyword evidence="1" id="KW-0813">Transport</keyword>
<dbReference type="PANTHER" id="PTHR34581">
    <property type="entry name" value="PTS SYSTEM N,N'-DIACETYLCHITOBIOSE-SPECIFIC EIIB COMPONENT"/>
    <property type="match status" value="1"/>
</dbReference>
<protein>
    <submittedName>
        <fullName evidence="9">PTS sugar transporter subunit IIB</fullName>
    </submittedName>
</protein>
<keyword evidence="10" id="KW-1185">Reference proteome</keyword>
<evidence type="ECO:0000313" key="10">
    <source>
        <dbReference type="Proteomes" id="UP000595349"/>
    </source>
</evidence>
<dbReference type="GO" id="GO:0016301">
    <property type="term" value="F:kinase activity"/>
    <property type="evidence" value="ECO:0007669"/>
    <property type="project" value="UniProtKB-KW"/>
</dbReference>
<dbReference type="InterPro" id="IPR003501">
    <property type="entry name" value="PTS_EIIB_2/3"/>
</dbReference>
<evidence type="ECO:0000256" key="2">
    <source>
        <dbReference type="ARBA" id="ARBA00022553"/>
    </source>
</evidence>
<dbReference type="AlphaFoldDB" id="A0A7T6ZBL5"/>
<evidence type="ECO:0000256" key="6">
    <source>
        <dbReference type="ARBA" id="ARBA00022777"/>
    </source>
</evidence>
<dbReference type="PROSITE" id="PS51100">
    <property type="entry name" value="PTS_EIIB_TYPE_3"/>
    <property type="match status" value="1"/>
</dbReference>
<accession>A0A7T6ZBL5</accession>
<feature type="domain" description="PTS EIIB type-3" evidence="8">
    <location>
        <begin position="1"/>
        <end position="105"/>
    </location>
</feature>
<dbReference type="SUPFAM" id="SSF52794">
    <property type="entry name" value="PTS system IIB component-like"/>
    <property type="match status" value="1"/>
</dbReference>
<name>A0A7T6ZBL5_9BACI</name>
<evidence type="ECO:0000256" key="4">
    <source>
        <dbReference type="ARBA" id="ARBA00022679"/>
    </source>
</evidence>
<keyword evidence="6" id="KW-0418">Kinase</keyword>
<evidence type="ECO:0000256" key="5">
    <source>
        <dbReference type="ARBA" id="ARBA00022683"/>
    </source>
</evidence>
<evidence type="ECO:0000259" key="8">
    <source>
        <dbReference type="PROSITE" id="PS51100"/>
    </source>
</evidence>
<keyword evidence="2" id="KW-0597">Phosphoprotein</keyword>
<gene>
    <name evidence="9" type="ORF">HUG20_11145</name>
</gene>
<feature type="modified residue" description="Phosphocysteine; by EIIA" evidence="7">
    <location>
        <position position="7"/>
    </location>
</feature>
<dbReference type="Pfam" id="PF02302">
    <property type="entry name" value="PTS_IIB"/>
    <property type="match status" value="1"/>
</dbReference>
<keyword evidence="3 9" id="KW-0762">Sugar transport</keyword>
<proteinExistence type="predicted"/>
<keyword evidence="4" id="KW-0808">Transferase</keyword>
<dbReference type="Proteomes" id="UP000595349">
    <property type="component" value="Chromosome"/>
</dbReference>
<sequence>MNILLVCATGMSTSLLVSKMEKSAKEQDKDYNIWAVSGRDLSSDIDKADAVLLGPQARYMLADVKKTGEKKNIPVDMINPQHYGMANGPEVLKTAEALVLGDNHG</sequence>
<dbReference type="EMBL" id="CP054706">
    <property type="protein sequence ID" value="QQK80392.1"/>
    <property type="molecule type" value="Genomic_DNA"/>
</dbReference>
<dbReference type="CDD" id="cd05564">
    <property type="entry name" value="PTS_IIB_chitobiose_lichenan"/>
    <property type="match status" value="1"/>
</dbReference>
<dbReference type="InterPro" id="IPR013012">
    <property type="entry name" value="PTS_EIIB_3"/>
</dbReference>
<dbReference type="Gene3D" id="3.40.50.2300">
    <property type="match status" value="1"/>
</dbReference>
<keyword evidence="5" id="KW-0598">Phosphotransferase system</keyword>
<dbReference type="GO" id="GO:0008982">
    <property type="term" value="F:protein-N(PI)-phosphohistidine-sugar phosphotransferase activity"/>
    <property type="evidence" value="ECO:0007669"/>
    <property type="project" value="InterPro"/>
</dbReference>
<dbReference type="KEGG" id="scib:HUG20_11145"/>
<evidence type="ECO:0000256" key="1">
    <source>
        <dbReference type="ARBA" id="ARBA00022448"/>
    </source>
</evidence>
<organism evidence="9 10">
    <name type="scientific">Salicibibacter cibi</name>
    <dbReference type="NCBI Taxonomy" id="2743001"/>
    <lineage>
        <taxon>Bacteria</taxon>
        <taxon>Bacillati</taxon>
        <taxon>Bacillota</taxon>
        <taxon>Bacilli</taxon>
        <taxon>Bacillales</taxon>
        <taxon>Bacillaceae</taxon>
        <taxon>Salicibibacter</taxon>
    </lineage>
</organism>
<evidence type="ECO:0000256" key="7">
    <source>
        <dbReference type="PROSITE-ProRule" id="PRU00423"/>
    </source>
</evidence>
<evidence type="ECO:0000313" key="9">
    <source>
        <dbReference type="EMBL" id="QQK80392.1"/>
    </source>
</evidence>
<dbReference type="GO" id="GO:0009401">
    <property type="term" value="P:phosphoenolpyruvate-dependent sugar phosphotransferase system"/>
    <property type="evidence" value="ECO:0007669"/>
    <property type="project" value="UniProtKB-KW"/>
</dbReference>
<dbReference type="InterPro" id="IPR051819">
    <property type="entry name" value="PTS_sugar-specific_EIIB"/>
</dbReference>
<evidence type="ECO:0000256" key="3">
    <source>
        <dbReference type="ARBA" id="ARBA00022597"/>
    </source>
</evidence>
<dbReference type="PANTHER" id="PTHR34581:SF2">
    <property type="entry name" value="PTS SYSTEM N,N'-DIACETYLCHITOBIOSE-SPECIFIC EIIB COMPONENT"/>
    <property type="match status" value="1"/>
</dbReference>
<dbReference type="RefSeq" id="WP_200084765.1">
    <property type="nucleotide sequence ID" value="NZ_CP054706.1"/>
</dbReference>
<dbReference type="InterPro" id="IPR036095">
    <property type="entry name" value="PTS_EIIB-like_sf"/>
</dbReference>